<dbReference type="Pfam" id="PF14022">
    <property type="entry name" value="DUF4238"/>
    <property type="match status" value="1"/>
</dbReference>
<proteinExistence type="predicted"/>
<name>A0ABY5QPN3_9HYPH</name>
<evidence type="ECO:0000313" key="2">
    <source>
        <dbReference type="Proteomes" id="UP001058098"/>
    </source>
</evidence>
<evidence type="ECO:0000313" key="1">
    <source>
        <dbReference type="EMBL" id="UVC12889.1"/>
    </source>
</evidence>
<protein>
    <submittedName>
        <fullName evidence="1">DUF4238 domain-containing protein</fullName>
    </submittedName>
</protein>
<dbReference type="RefSeq" id="WP_258116557.1">
    <property type="nucleotide sequence ID" value="NZ_CP062229.1"/>
</dbReference>
<gene>
    <name evidence="1" type="ORF">IHQ72_19150</name>
</gene>
<sequence>MAKNKPPADHHFVPQFLLRNFVDDAGALHVFDRRTLARGVFQNPPGKVFFERQLYTSFEEDLSKNVDLELAFSHLEGIVAPLIARIVETAKHNRGVALHSNERQLLAIYTYYQWKRVPDNFRQFSSLATFRIDGEKALREFETRYRPLDDHEREYFGKEETWRRMLQNVRRDVISKGNASIVETVESMNLCIMKISNPKKAFIISSYPVYKLNFPGRAALTDPTVEWWFPISSEVSLVWTGRGRATLFRNLSDDQEVRRLNQAAAAKSNMIASRSRSLTASLRDSVGAQIA</sequence>
<accession>A0ABY5QPN3</accession>
<dbReference type="EMBL" id="CP062229">
    <property type="protein sequence ID" value="UVC12889.1"/>
    <property type="molecule type" value="Genomic_DNA"/>
</dbReference>
<dbReference type="Proteomes" id="UP001058098">
    <property type="component" value="Chromosome"/>
</dbReference>
<organism evidence="1 2">
    <name type="scientific">Mesorhizobium onobrychidis</name>
    <dbReference type="NCBI Taxonomy" id="2775404"/>
    <lineage>
        <taxon>Bacteria</taxon>
        <taxon>Pseudomonadati</taxon>
        <taxon>Pseudomonadota</taxon>
        <taxon>Alphaproteobacteria</taxon>
        <taxon>Hyphomicrobiales</taxon>
        <taxon>Phyllobacteriaceae</taxon>
        <taxon>Mesorhizobium</taxon>
    </lineage>
</organism>
<dbReference type="InterPro" id="IPR025332">
    <property type="entry name" value="DUF4238"/>
</dbReference>
<reference evidence="1" key="1">
    <citation type="submission" date="2020-09" db="EMBL/GenBank/DDBJ databases">
        <title>Rhizobia associated with sainfoin plants.</title>
        <authorList>
            <person name="Asharfi S."/>
            <person name="Kuzmanovic N."/>
            <person name="Bunk B."/>
            <person name="Sproeer C."/>
            <person name="Becker M."/>
            <person name="Thuenen T."/>
        </authorList>
    </citation>
    <scope>NUCLEOTIDE SEQUENCE</scope>
    <source>
        <strain evidence="1">OM4</strain>
    </source>
</reference>
<keyword evidence="2" id="KW-1185">Reference proteome</keyword>